<dbReference type="AlphaFoldDB" id="A0A6J4MD42"/>
<feature type="compositionally biased region" description="Pro residues" evidence="3">
    <location>
        <begin position="49"/>
        <end position="61"/>
    </location>
</feature>
<organism evidence="4">
    <name type="scientific">uncultured Nocardioidaceae bacterium</name>
    <dbReference type="NCBI Taxonomy" id="253824"/>
    <lineage>
        <taxon>Bacteria</taxon>
        <taxon>Bacillati</taxon>
        <taxon>Actinomycetota</taxon>
        <taxon>Actinomycetes</taxon>
        <taxon>Propionibacteriales</taxon>
        <taxon>Nocardioidaceae</taxon>
        <taxon>environmental samples</taxon>
    </lineage>
</organism>
<name>A0A6J4MD42_9ACTN</name>
<protein>
    <submittedName>
        <fullName evidence="4">D-alanyl-D-alanine carboxypeptidase</fullName>
        <ecNumber evidence="4">3.4.16.4</ecNumber>
    </submittedName>
</protein>
<dbReference type="Gene3D" id="3.40.710.10">
    <property type="entry name" value="DD-peptidase/beta-lactamase superfamily"/>
    <property type="match status" value="2"/>
</dbReference>
<gene>
    <name evidence="4" type="ORF">AVDCRST_MAG72-1838</name>
</gene>
<feature type="region of interest" description="Disordered" evidence="3">
    <location>
        <begin position="49"/>
        <end position="80"/>
    </location>
</feature>
<evidence type="ECO:0000256" key="1">
    <source>
        <dbReference type="ARBA" id="ARBA00006096"/>
    </source>
</evidence>
<dbReference type="EMBL" id="CADCUJ010000080">
    <property type="protein sequence ID" value="CAA9356501.1"/>
    <property type="molecule type" value="Genomic_DNA"/>
</dbReference>
<dbReference type="GO" id="GO:0000270">
    <property type="term" value="P:peptidoglycan metabolic process"/>
    <property type="evidence" value="ECO:0007669"/>
    <property type="project" value="TreeGrafter"/>
</dbReference>
<comment type="similarity">
    <text evidence="1">Belongs to the peptidase S13 family.</text>
</comment>
<dbReference type="PANTHER" id="PTHR30023">
    <property type="entry name" value="D-ALANYL-D-ALANINE CARBOXYPEPTIDASE"/>
    <property type="match status" value="1"/>
</dbReference>
<dbReference type="Pfam" id="PF02113">
    <property type="entry name" value="Peptidase_S13"/>
    <property type="match status" value="2"/>
</dbReference>
<evidence type="ECO:0000256" key="3">
    <source>
        <dbReference type="SAM" id="MobiDB-lite"/>
    </source>
</evidence>
<dbReference type="InterPro" id="IPR000667">
    <property type="entry name" value="Peptidase_S13"/>
</dbReference>
<sequence length="480" mass="49669">MSRGRRTGSGRWLHRLGTGSVVLVLLCAGAAYRFDLGSRWFGLEPPSPLTEPAEVAPPPGLRLPSSGSAPPVAAAREDREAAPAKVRRALVKLVSDGDLGRHVAVAVAQLDDGEPVYSSGSGRFIPASTTKLLTAAAALESVGPGHRFRTRVVAARSSRRVVLVGGGDPFLERSPVTGDDLYPARADLQTLAEATAAELEERGRTAVRLSYDDSLFTGPSVSPDWEPSYVPDDVVAPVAALWTNEGRRRSGAVIDDPAAAAAEQFAKALARRSISVVGAPTARRAPGRAEELAVVESAPLAQVVQRMLEVSDNETAEVLFRHVSLAEGGPGSFAGGSAAVVSVLSRLGVDVAGARVVDGSGLSRENRLSAETLLSVIDTAASEERPTLRRVVTGLPVAGFNGSLIDRFQTGAAEGPGSVRAKTGTLTGVHGLAGVVTDQDGIEFGFVALTDRVKVADTLDARAVLDEIAAALAACSCASA</sequence>
<feature type="compositionally biased region" description="Low complexity" evidence="3">
    <location>
        <begin position="62"/>
        <end position="74"/>
    </location>
</feature>
<dbReference type="SUPFAM" id="SSF56601">
    <property type="entry name" value="beta-lactamase/transpeptidase-like"/>
    <property type="match status" value="1"/>
</dbReference>
<keyword evidence="4" id="KW-0645">Protease</keyword>
<dbReference type="PRINTS" id="PR00922">
    <property type="entry name" value="DADACBPTASE3"/>
</dbReference>
<dbReference type="EC" id="3.4.16.4" evidence="4"/>
<evidence type="ECO:0000313" key="4">
    <source>
        <dbReference type="EMBL" id="CAA9356501.1"/>
    </source>
</evidence>
<dbReference type="InterPro" id="IPR012338">
    <property type="entry name" value="Beta-lactam/transpept-like"/>
</dbReference>
<dbReference type="GO" id="GO:0009002">
    <property type="term" value="F:serine-type D-Ala-D-Ala carboxypeptidase activity"/>
    <property type="evidence" value="ECO:0007669"/>
    <property type="project" value="UniProtKB-EC"/>
</dbReference>
<keyword evidence="2 4" id="KW-0378">Hydrolase</keyword>
<reference evidence="4" key="1">
    <citation type="submission" date="2020-02" db="EMBL/GenBank/DDBJ databases">
        <authorList>
            <person name="Meier V. D."/>
        </authorList>
    </citation>
    <scope>NUCLEOTIDE SEQUENCE</scope>
    <source>
        <strain evidence="4">AVDCRST_MAG72</strain>
    </source>
</reference>
<dbReference type="GO" id="GO:0006508">
    <property type="term" value="P:proteolysis"/>
    <property type="evidence" value="ECO:0007669"/>
    <property type="project" value="InterPro"/>
</dbReference>
<evidence type="ECO:0000256" key="2">
    <source>
        <dbReference type="ARBA" id="ARBA00022801"/>
    </source>
</evidence>
<accession>A0A6J4MD42</accession>
<keyword evidence="4" id="KW-0121">Carboxypeptidase</keyword>
<proteinExistence type="inferred from homology"/>
<dbReference type="PANTHER" id="PTHR30023:SF0">
    <property type="entry name" value="PENICILLIN-SENSITIVE CARBOXYPEPTIDASE A"/>
    <property type="match status" value="1"/>
</dbReference>
<dbReference type="NCBIfam" id="TIGR00666">
    <property type="entry name" value="PBP4"/>
    <property type="match status" value="1"/>
</dbReference>